<dbReference type="NCBIfam" id="NF012229">
    <property type="entry name" value="bla_class_B_core"/>
    <property type="match status" value="1"/>
</dbReference>
<evidence type="ECO:0000256" key="11">
    <source>
        <dbReference type="ARBA" id="ARBA00022833"/>
    </source>
</evidence>
<comment type="subunit">
    <text evidence="5">Monomer.</text>
</comment>
<evidence type="ECO:0000256" key="12">
    <source>
        <dbReference type="ARBA" id="ARBA00023251"/>
    </source>
</evidence>
<keyword evidence="8" id="KW-0732">Signal</keyword>
<dbReference type="PANTHER" id="PTHR42951:SF4">
    <property type="entry name" value="ACYL-COENZYME A THIOESTERASE MBLAC2"/>
    <property type="match status" value="1"/>
</dbReference>
<evidence type="ECO:0000256" key="4">
    <source>
        <dbReference type="ARBA" id="ARBA00005250"/>
    </source>
</evidence>
<dbReference type="InterPro" id="IPR036866">
    <property type="entry name" value="RibonucZ/Hydroxyglut_hydro"/>
</dbReference>
<evidence type="ECO:0000313" key="15">
    <source>
        <dbReference type="Proteomes" id="UP000233782"/>
    </source>
</evidence>
<dbReference type="InterPro" id="IPR001279">
    <property type="entry name" value="Metallo-B-lactamas"/>
</dbReference>
<dbReference type="InterPro" id="IPR058199">
    <property type="entry name" value="BlaB//VIM/IMP-1"/>
</dbReference>
<dbReference type="PANTHER" id="PTHR42951">
    <property type="entry name" value="METALLO-BETA-LACTAMASE DOMAIN-CONTAINING"/>
    <property type="match status" value="1"/>
</dbReference>
<evidence type="ECO:0000259" key="13">
    <source>
        <dbReference type="SMART" id="SM00849"/>
    </source>
</evidence>
<keyword evidence="12" id="KW-0046">Antibiotic resistance</keyword>
<evidence type="ECO:0000313" key="14">
    <source>
        <dbReference type="EMBL" id="PKV76226.1"/>
    </source>
</evidence>
<comment type="similarity">
    <text evidence="4">Belongs to the metallo-beta-lactamase superfamily. Class-B beta-lactamase family.</text>
</comment>
<dbReference type="EC" id="3.5.2.6" evidence="6"/>
<evidence type="ECO:0000256" key="2">
    <source>
        <dbReference type="ARBA" id="ARBA00001947"/>
    </source>
</evidence>
<keyword evidence="10" id="KW-0378">Hydrolase</keyword>
<keyword evidence="9" id="KW-0574">Periplasm</keyword>
<accession>A0A2N3V3V1</accession>
<dbReference type="EMBL" id="PJMU01000001">
    <property type="protein sequence ID" value="PKV76226.1"/>
    <property type="molecule type" value="Genomic_DNA"/>
</dbReference>
<evidence type="ECO:0000256" key="7">
    <source>
        <dbReference type="ARBA" id="ARBA00022723"/>
    </source>
</evidence>
<organism evidence="14 15">
    <name type="scientific">Pontibacter ramchanderi</name>
    <dbReference type="NCBI Taxonomy" id="1179743"/>
    <lineage>
        <taxon>Bacteria</taxon>
        <taxon>Pseudomonadati</taxon>
        <taxon>Bacteroidota</taxon>
        <taxon>Cytophagia</taxon>
        <taxon>Cytophagales</taxon>
        <taxon>Hymenobacteraceae</taxon>
        <taxon>Pontibacter</taxon>
    </lineage>
</organism>
<reference evidence="14 15" key="1">
    <citation type="submission" date="2017-12" db="EMBL/GenBank/DDBJ databases">
        <title>Genomic Encyclopedia of Type Strains, Phase III (KMG-III): the genomes of soil and plant-associated and newly described type strains.</title>
        <authorList>
            <person name="Whitman W."/>
        </authorList>
    </citation>
    <scope>NUCLEOTIDE SEQUENCE [LARGE SCALE GENOMIC DNA]</scope>
    <source>
        <strain evidence="14 15">LP43</strain>
    </source>
</reference>
<keyword evidence="7" id="KW-0479">Metal-binding</keyword>
<evidence type="ECO:0000256" key="5">
    <source>
        <dbReference type="ARBA" id="ARBA00011245"/>
    </source>
</evidence>
<dbReference type="SUPFAM" id="SSF56281">
    <property type="entry name" value="Metallo-hydrolase/oxidoreductase"/>
    <property type="match status" value="1"/>
</dbReference>
<gene>
    <name evidence="14" type="ORF">BD749_1176</name>
</gene>
<dbReference type="SMART" id="SM00849">
    <property type="entry name" value="Lactamase_B"/>
    <property type="match status" value="1"/>
</dbReference>
<comment type="subcellular location">
    <subcellularLocation>
        <location evidence="3">Periplasm</location>
    </subcellularLocation>
</comment>
<comment type="catalytic activity">
    <reaction evidence="1">
        <text>a beta-lactam + H2O = a substituted beta-amino acid</text>
        <dbReference type="Rhea" id="RHEA:20401"/>
        <dbReference type="ChEBI" id="CHEBI:15377"/>
        <dbReference type="ChEBI" id="CHEBI:35627"/>
        <dbReference type="ChEBI" id="CHEBI:140347"/>
        <dbReference type="EC" id="3.5.2.6"/>
    </reaction>
</comment>
<evidence type="ECO:0000256" key="9">
    <source>
        <dbReference type="ARBA" id="ARBA00022764"/>
    </source>
</evidence>
<keyword evidence="15" id="KW-1185">Reference proteome</keyword>
<feature type="domain" description="Metallo-beta-lactamase" evidence="13">
    <location>
        <begin position="81"/>
        <end position="250"/>
    </location>
</feature>
<dbReference type="RefSeq" id="WP_101443373.1">
    <property type="nucleotide sequence ID" value="NZ_PJMU01000001.1"/>
</dbReference>
<dbReference type="OrthoDB" id="9769598at2"/>
<dbReference type="Pfam" id="PF00753">
    <property type="entry name" value="Lactamase_B"/>
    <property type="match status" value="1"/>
</dbReference>
<dbReference type="InterPro" id="IPR050855">
    <property type="entry name" value="NDM-1-like"/>
</dbReference>
<dbReference type="AlphaFoldDB" id="A0A2N3V3V1"/>
<evidence type="ECO:0000256" key="8">
    <source>
        <dbReference type="ARBA" id="ARBA00022729"/>
    </source>
</evidence>
<dbReference type="GO" id="GO:0017001">
    <property type="term" value="P:antibiotic catabolic process"/>
    <property type="evidence" value="ECO:0007669"/>
    <property type="project" value="UniProtKB-ARBA"/>
</dbReference>
<evidence type="ECO:0000256" key="1">
    <source>
        <dbReference type="ARBA" id="ARBA00001526"/>
    </source>
</evidence>
<evidence type="ECO:0000256" key="6">
    <source>
        <dbReference type="ARBA" id="ARBA00012865"/>
    </source>
</evidence>
<proteinExistence type="inferred from homology"/>
<protein>
    <recommendedName>
        <fullName evidence="6">beta-lactamase</fullName>
        <ecNumber evidence="6">3.5.2.6</ecNumber>
    </recommendedName>
</protein>
<dbReference type="PROSITE" id="PS51257">
    <property type="entry name" value="PROKAR_LIPOPROTEIN"/>
    <property type="match status" value="1"/>
</dbReference>
<dbReference type="CDD" id="cd16302">
    <property type="entry name" value="CcrA-like_MBL-B1"/>
    <property type="match status" value="1"/>
</dbReference>
<name>A0A2N3V3V1_9BACT</name>
<dbReference type="Proteomes" id="UP000233782">
    <property type="component" value="Unassembled WGS sequence"/>
</dbReference>
<comment type="cofactor">
    <cofactor evidence="2">
        <name>Zn(2+)</name>
        <dbReference type="ChEBI" id="CHEBI:29105"/>
    </cofactor>
</comment>
<sequence length="269" mass="29056">MKKSHQYLKRSSAKSSLWAGVIFVASCLSCQTPSGNKTKAVKETLNAQQSYTSKTLEVHPVTDQVYQHLSFLQTQSFGNVPCNGMVVIDGKEAVLFDTPTTEQAAVELIDWVEQSLGGKVKAVIATHFHEDCLGGLAAFQQRGIPAYASHETIALAKANQAAVPDHGFDEELVMEVGSEQVLVLYPGRGHTYDNVVGYFPKAEALFGGCLIKEMGAGKGNLADADIVAWPLTVTQLKAKFPGVKHVIPGHGKVGGPELLDYTVRLFEQK</sequence>
<keyword evidence="11" id="KW-0862">Zinc</keyword>
<dbReference type="Gene3D" id="3.60.15.10">
    <property type="entry name" value="Ribonuclease Z/Hydroxyacylglutathione hydrolase-like"/>
    <property type="match status" value="1"/>
</dbReference>
<evidence type="ECO:0000256" key="10">
    <source>
        <dbReference type="ARBA" id="ARBA00022801"/>
    </source>
</evidence>
<evidence type="ECO:0000256" key="3">
    <source>
        <dbReference type="ARBA" id="ARBA00004418"/>
    </source>
</evidence>
<dbReference type="NCBIfam" id="NF033088">
    <property type="entry name" value="bla_subclass_B1"/>
    <property type="match status" value="1"/>
</dbReference>
<comment type="caution">
    <text evidence="14">The sequence shown here is derived from an EMBL/GenBank/DDBJ whole genome shotgun (WGS) entry which is preliminary data.</text>
</comment>